<sequence>MTEFDSTGRPLRLYFEHLLGGDVRILQSIGLYSMGSILTHREPKWAYWEIIPIALVIPGLCFGLACNTNNIIKLLKTDHMMTMEFAATTLSSALSTFKGYRLLVYRREFYFLIKTCHIHWNVQVSRNTLTQSIVEIARLARLFRIYYGTMVIIIFSAYIVQPFGAYILNPPSRSNESIVFTKTVYPARYPFTLNSSRAFFICLTLETIGMYFLLLHWIAADGLFSQFTTHLSLHFQILSNQIRRICPSTMISPSKSTTVSKRLKALIEEYIELFKYVRSLEKLYNPIIFATVLVNAIILCTCLYSIQYNIAKNNWKDVEKNLLHALGVSLQTLMFCICAERLNNEAIRIAGVHQAAYDCPWTAFSSSIKFSILMMMTLSQREYVYSAYGFIHLNMPQVTTIFTAAMRYFTLLRSIT</sequence>
<dbReference type="Pfam" id="PF02949">
    <property type="entry name" value="7tm_6"/>
    <property type="match status" value="1"/>
</dbReference>
<dbReference type="PANTHER" id="PTHR21137:SF35">
    <property type="entry name" value="ODORANT RECEPTOR 19A-RELATED"/>
    <property type="match status" value="1"/>
</dbReference>
<keyword evidence="6 10" id="KW-1133">Transmembrane helix</keyword>
<evidence type="ECO:0000256" key="3">
    <source>
        <dbReference type="ARBA" id="ARBA00022606"/>
    </source>
</evidence>
<gene>
    <name evidence="11" type="primary">Or189</name>
    <name evidence="11" type="ORF">DALL_DALL000174</name>
</gene>
<evidence type="ECO:0000256" key="1">
    <source>
        <dbReference type="ARBA" id="ARBA00004651"/>
    </source>
</evidence>
<dbReference type="PANTHER" id="PTHR21137">
    <property type="entry name" value="ODORANT RECEPTOR"/>
    <property type="match status" value="1"/>
</dbReference>
<dbReference type="InterPro" id="IPR004117">
    <property type="entry name" value="7tm6_olfct_rcpt"/>
</dbReference>
<evidence type="ECO:0000256" key="2">
    <source>
        <dbReference type="ARBA" id="ARBA00022475"/>
    </source>
</evidence>
<evidence type="ECO:0000256" key="5">
    <source>
        <dbReference type="ARBA" id="ARBA00022725"/>
    </source>
</evidence>
<feature type="transmembrane region" description="Helical" evidence="10">
    <location>
        <begin position="198"/>
        <end position="219"/>
    </location>
</feature>
<evidence type="ECO:0000256" key="8">
    <source>
        <dbReference type="ARBA" id="ARBA00023170"/>
    </source>
</evidence>
<dbReference type="GO" id="GO:0005886">
    <property type="term" value="C:plasma membrane"/>
    <property type="evidence" value="ECO:0007669"/>
    <property type="project" value="UniProtKB-SubCell"/>
</dbReference>
<evidence type="ECO:0000256" key="4">
    <source>
        <dbReference type="ARBA" id="ARBA00022692"/>
    </source>
</evidence>
<keyword evidence="2" id="KW-1003">Cell membrane</keyword>
<evidence type="ECO:0000256" key="7">
    <source>
        <dbReference type="ARBA" id="ARBA00023136"/>
    </source>
</evidence>
<dbReference type="GO" id="GO:0004984">
    <property type="term" value="F:olfactory receptor activity"/>
    <property type="evidence" value="ECO:0007669"/>
    <property type="project" value="InterPro"/>
</dbReference>
<name>A0A4E0RQD9_9HYME</name>
<feature type="transmembrane region" description="Helical" evidence="10">
    <location>
        <begin position="145"/>
        <end position="168"/>
    </location>
</feature>
<keyword evidence="7 10" id="KW-0472">Membrane</keyword>
<evidence type="ECO:0000256" key="10">
    <source>
        <dbReference type="RuleBase" id="RU351113"/>
    </source>
</evidence>
<proteinExistence type="inferred from homology"/>
<comment type="caution">
    <text evidence="10">Lacks conserved residue(s) required for the propagation of feature annotation.</text>
</comment>
<feature type="transmembrane region" description="Helical" evidence="10">
    <location>
        <begin position="283"/>
        <end position="310"/>
    </location>
</feature>
<keyword evidence="5 10" id="KW-0552">Olfaction</keyword>
<keyword evidence="3 10" id="KW-0716">Sensory transduction</keyword>
<keyword evidence="9 10" id="KW-0807">Transducer</keyword>
<comment type="similarity">
    <text evidence="10">Belongs to the insect chemoreceptor superfamily. Heteromeric odorant receptor channel (TC 1.A.69) family.</text>
</comment>
<reference evidence="11" key="1">
    <citation type="submission" date="2019-02" db="EMBL/GenBank/DDBJ databases">
        <title>Genome of the parasitoid wasp Diachasma alloeum, an emerging model for ecological speciation and transitions to asexual reproduction.</title>
        <authorList>
            <person name="Robertson H.M."/>
            <person name="Walden K.K."/>
            <person name="Tvedte E.S."/>
            <person name="Hood G.R."/>
            <person name="Feder J.L."/>
            <person name="Forbes A.A."/>
            <person name="Logsdon J.M."/>
            <person name="Mcelroy K.E."/>
        </authorList>
    </citation>
    <scope>NUCLEOTIDE SEQUENCE [LARGE SCALE GENOMIC DNA]</scope>
    <source>
        <strain evidence="11">Michigan</strain>
    </source>
</reference>
<evidence type="ECO:0000313" key="11">
    <source>
        <dbReference type="EMBL" id="THK32994.1"/>
    </source>
</evidence>
<keyword evidence="8 10" id="KW-0675">Receptor</keyword>
<keyword evidence="4 10" id="KW-0812">Transmembrane</keyword>
<dbReference type="Proteomes" id="UP000297026">
    <property type="component" value="Unassembled WGS sequence"/>
</dbReference>
<dbReference type="OrthoDB" id="7663575at2759"/>
<protein>
    <recommendedName>
        <fullName evidence="10">Odorant receptor</fullName>
    </recommendedName>
</protein>
<keyword evidence="12" id="KW-1185">Reference proteome</keyword>
<dbReference type="GO" id="GO:0007165">
    <property type="term" value="P:signal transduction"/>
    <property type="evidence" value="ECO:0007669"/>
    <property type="project" value="UniProtKB-KW"/>
</dbReference>
<evidence type="ECO:0000256" key="9">
    <source>
        <dbReference type="ARBA" id="ARBA00023224"/>
    </source>
</evidence>
<dbReference type="EMBL" id="ML158596">
    <property type="protein sequence ID" value="THK32994.1"/>
    <property type="molecule type" value="Genomic_DNA"/>
</dbReference>
<dbReference type="AlphaFoldDB" id="A0A4E0RQD9"/>
<evidence type="ECO:0000313" key="12">
    <source>
        <dbReference type="Proteomes" id="UP000297026"/>
    </source>
</evidence>
<organism evidence="11 12">
    <name type="scientific">Diachasma alloeum</name>
    <dbReference type="NCBI Taxonomy" id="454923"/>
    <lineage>
        <taxon>Eukaryota</taxon>
        <taxon>Metazoa</taxon>
        <taxon>Ecdysozoa</taxon>
        <taxon>Arthropoda</taxon>
        <taxon>Hexapoda</taxon>
        <taxon>Insecta</taxon>
        <taxon>Pterygota</taxon>
        <taxon>Neoptera</taxon>
        <taxon>Endopterygota</taxon>
        <taxon>Hymenoptera</taxon>
        <taxon>Apocrita</taxon>
        <taxon>Ichneumonoidea</taxon>
        <taxon>Braconidae</taxon>
        <taxon>Opiinae</taxon>
        <taxon>Diachasma</taxon>
    </lineage>
</organism>
<comment type="subcellular location">
    <subcellularLocation>
        <location evidence="1 10">Cell membrane</location>
        <topology evidence="1 10">Multi-pass membrane protein</topology>
    </subcellularLocation>
</comment>
<accession>A0A4E0RQD9</accession>
<evidence type="ECO:0000256" key="6">
    <source>
        <dbReference type="ARBA" id="ARBA00022989"/>
    </source>
</evidence>
<dbReference type="GO" id="GO:0005549">
    <property type="term" value="F:odorant binding"/>
    <property type="evidence" value="ECO:0007669"/>
    <property type="project" value="InterPro"/>
</dbReference>